<dbReference type="EC" id="1.1.1.193" evidence="14"/>
<evidence type="ECO:0000256" key="7">
    <source>
        <dbReference type="ARBA" id="ARBA00022723"/>
    </source>
</evidence>
<keyword evidence="6 14" id="KW-0686">Riboflavin biosynthesis</keyword>
<dbReference type="SUPFAM" id="SSF53597">
    <property type="entry name" value="Dihydrofolate reductase-like"/>
    <property type="match status" value="1"/>
</dbReference>
<keyword evidence="21" id="KW-1185">Reference proteome</keyword>
<dbReference type="PANTHER" id="PTHR38011">
    <property type="entry name" value="DIHYDROFOLATE REDUCTASE FAMILY PROTEIN (AFU_ORTHOLOGUE AFUA_8G06820)"/>
    <property type="match status" value="1"/>
</dbReference>
<feature type="binding site" evidence="17">
    <location>
        <position position="54"/>
    </location>
    <ligand>
        <name>Zn(2+)</name>
        <dbReference type="ChEBI" id="CHEBI:29105"/>
        <note>catalytic</note>
    </ligand>
</feature>
<evidence type="ECO:0000259" key="19">
    <source>
        <dbReference type="PROSITE" id="PS51747"/>
    </source>
</evidence>
<dbReference type="PANTHER" id="PTHR38011:SF7">
    <property type="entry name" value="2,5-DIAMINO-6-RIBOSYLAMINO-4(3H)-PYRIMIDINONE 5'-PHOSPHATE REDUCTASE"/>
    <property type="match status" value="1"/>
</dbReference>
<evidence type="ECO:0000256" key="14">
    <source>
        <dbReference type="PIRNR" id="PIRNR006769"/>
    </source>
</evidence>
<dbReference type="PIRSF" id="PIRSF006769">
    <property type="entry name" value="RibD"/>
    <property type="match status" value="1"/>
</dbReference>
<keyword evidence="11" id="KW-0511">Multifunctional enzyme</keyword>
<keyword evidence="10 14" id="KW-0560">Oxidoreductase</keyword>
<dbReference type="PROSITE" id="PS00903">
    <property type="entry name" value="CYT_DCMP_DEAMINASES_1"/>
    <property type="match status" value="1"/>
</dbReference>
<comment type="catalytic activity">
    <reaction evidence="12 14">
        <text>5-amino-6-(5-phospho-D-ribitylamino)uracil + NADP(+) = 5-amino-6-(5-phospho-D-ribosylamino)uracil + NADPH + H(+)</text>
        <dbReference type="Rhea" id="RHEA:17845"/>
        <dbReference type="ChEBI" id="CHEBI:15378"/>
        <dbReference type="ChEBI" id="CHEBI:57783"/>
        <dbReference type="ChEBI" id="CHEBI:58349"/>
        <dbReference type="ChEBI" id="CHEBI:58421"/>
        <dbReference type="ChEBI" id="CHEBI:58453"/>
        <dbReference type="EC" id="1.1.1.193"/>
    </reaction>
</comment>
<evidence type="ECO:0000256" key="1">
    <source>
        <dbReference type="ARBA" id="ARBA00002151"/>
    </source>
</evidence>
<evidence type="ECO:0000256" key="12">
    <source>
        <dbReference type="ARBA" id="ARBA00049861"/>
    </source>
</evidence>
<dbReference type="InterPro" id="IPR050765">
    <property type="entry name" value="Riboflavin_Biosynth_HTPR"/>
</dbReference>
<accession>A0A344USH5</accession>
<dbReference type="Gene3D" id="3.40.140.10">
    <property type="entry name" value="Cytidine Deaminase, domain 2"/>
    <property type="match status" value="1"/>
</dbReference>
<keyword evidence="8 14" id="KW-0862">Zinc</keyword>
<name>A0A344USH5_9ACTN</name>
<feature type="binding site" evidence="17">
    <location>
        <position position="88"/>
    </location>
    <ligand>
        <name>Zn(2+)</name>
        <dbReference type="ChEBI" id="CHEBI:29105"/>
        <note>catalytic</note>
    </ligand>
</feature>
<evidence type="ECO:0000256" key="15">
    <source>
        <dbReference type="PIRSR" id="PIRSR006769-1"/>
    </source>
</evidence>
<feature type="binding site" evidence="16">
    <location>
        <position position="210"/>
    </location>
    <ligand>
        <name>substrate</name>
    </ligand>
</feature>
<dbReference type="Gene3D" id="3.40.430.10">
    <property type="entry name" value="Dihydrofolate Reductase, subunit A"/>
    <property type="match status" value="2"/>
</dbReference>
<dbReference type="InterPro" id="IPR002125">
    <property type="entry name" value="CMP_dCMP_dom"/>
</dbReference>
<evidence type="ECO:0000256" key="16">
    <source>
        <dbReference type="PIRSR" id="PIRSR006769-2"/>
    </source>
</evidence>
<dbReference type="Proteomes" id="UP000251995">
    <property type="component" value="Chromosome"/>
</dbReference>
<organism evidence="20 21">
    <name type="scientific">Acidipropionibacterium virtanenii</name>
    <dbReference type="NCBI Taxonomy" id="2057246"/>
    <lineage>
        <taxon>Bacteria</taxon>
        <taxon>Bacillati</taxon>
        <taxon>Actinomycetota</taxon>
        <taxon>Actinomycetes</taxon>
        <taxon>Propionibacteriales</taxon>
        <taxon>Propionibacteriaceae</taxon>
        <taxon>Acidipropionibacterium</taxon>
    </lineage>
</organism>
<comment type="cofactor">
    <cofactor evidence="14 17">
        <name>Zn(2+)</name>
        <dbReference type="ChEBI" id="CHEBI:29105"/>
    </cofactor>
    <text evidence="14 17">Binds 1 zinc ion.</text>
</comment>
<dbReference type="InterPro" id="IPR016192">
    <property type="entry name" value="APOBEC/CMP_deaminase_Zn-bd"/>
</dbReference>
<dbReference type="GO" id="GO:0008270">
    <property type="term" value="F:zinc ion binding"/>
    <property type="evidence" value="ECO:0007669"/>
    <property type="project" value="InterPro"/>
</dbReference>
<evidence type="ECO:0000256" key="9">
    <source>
        <dbReference type="ARBA" id="ARBA00022857"/>
    </source>
</evidence>
<evidence type="ECO:0000313" key="20">
    <source>
        <dbReference type="EMBL" id="AXE38223.1"/>
    </source>
</evidence>
<feature type="binding site" evidence="16">
    <location>
        <position position="267"/>
    </location>
    <ligand>
        <name>substrate</name>
    </ligand>
</feature>
<dbReference type="InterPro" id="IPR024072">
    <property type="entry name" value="DHFR-like_dom_sf"/>
</dbReference>
<dbReference type="CDD" id="cd01284">
    <property type="entry name" value="Riboflavin_deaminase-reductase"/>
    <property type="match status" value="1"/>
</dbReference>
<dbReference type="RefSeq" id="WP_114044268.1">
    <property type="nucleotide sequence ID" value="NZ_CP025198.1"/>
</dbReference>
<keyword evidence="7 14" id="KW-0479">Metal-binding</keyword>
<dbReference type="Pfam" id="PF01872">
    <property type="entry name" value="RibD_C"/>
    <property type="match status" value="1"/>
</dbReference>
<dbReference type="Pfam" id="PF00383">
    <property type="entry name" value="dCMP_cyt_deam_1"/>
    <property type="match status" value="1"/>
</dbReference>
<feature type="binding site" evidence="16">
    <location>
        <position position="157"/>
    </location>
    <ligand>
        <name>NADP(+)</name>
        <dbReference type="ChEBI" id="CHEBI:58349"/>
    </ligand>
</feature>
<keyword evidence="14" id="KW-0378">Hydrolase</keyword>
<evidence type="ECO:0000256" key="3">
    <source>
        <dbReference type="ARBA" id="ARBA00004910"/>
    </source>
</evidence>
<feature type="binding site" evidence="16">
    <location>
        <position position="171"/>
    </location>
    <ligand>
        <name>substrate</name>
    </ligand>
</feature>
<comment type="catalytic activity">
    <reaction evidence="13 14">
        <text>2,5-diamino-6-hydroxy-4-(5-phosphoribosylamino)-pyrimidine + H2O + H(+) = 5-amino-6-(5-phospho-D-ribosylamino)uracil + NH4(+)</text>
        <dbReference type="Rhea" id="RHEA:21868"/>
        <dbReference type="ChEBI" id="CHEBI:15377"/>
        <dbReference type="ChEBI" id="CHEBI:15378"/>
        <dbReference type="ChEBI" id="CHEBI:28938"/>
        <dbReference type="ChEBI" id="CHEBI:58453"/>
        <dbReference type="ChEBI" id="CHEBI:58614"/>
        <dbReference type="EC" id="3.5.4.26"/>
    </reaction>
</comment>
<dbReference type="AlphaFoldDB" id="A0A344USH5"/>
<comment type="pathway">
    <text evidence="2 14">Cofactor biosynthesis; riboflavin biosynthesis; 5-amino-6-(D-ribitylamino)uracil from GTP: step 2/4.</text>
</comment>
<feature type="binding site" evidence="16">
    <location>
        <position position="203"/>
    </location>
    <ligand>
        <name>substrate</name>
    </ligand>
</feature>
<dbReference type="SUPFAM" id="SSF53927">
    <property type="entry name" value="Cytidine deaminase-like"/>
    <property type="match status" value="1"/>
</dbReference>
<evidence type="ECO:0000256" key="8">
    <source>
        <dbReference type="ARBA" id="ARBA00022833"/>
    </source>
</evidence>
<evidence type="ECO:0000256" key="17">
    <source>
        <dbReference type="PIRSR" id="PIRSR006769-3"/>
    </source>
</evidence>
<comment type="similarity">
    <text evidence="5 14">In the C-terminal section; belongs to the HTP reductase family.</text>
</comment>
<feature type="active site" description="Proton donor" evidence="15">
    <location>
        <position position="56"/>
    </location>
</feature>
<evidence type="ECO:0000256" key="2">
    <source>
        <dbReference type="ARBA" id="ARBA00004882"/>
    </source>
</evidence>
<protein>
    <recommendedName>
        <fullName evidence="14">Riboflavin biosynthesis protein RibD</fullName>
    </recommendedName>
    <domain>
        <recommendedName>
            <fullName evidence="14">Diaminohydroxyphosphoribosylaminopyrimidine deaminase</fullName>
            <shortName evidence="14">DRAP deaminase</shortName>
            <ecNumber evidence="14">3.5.4.26</ecNumber>
        </recommendedName>
        <alternativeName>
            <fullName evidence="14">Riboflavin-specific deaminase</fullName>
        </alternativeName>
    </domain>
    <domain>
        <recommendedName>
            <fullName evidence="14">5-amino-6-(5-phosphoribosylamino)uracil reductase</fullName>
            <ecNumber evidence="14">1.1.1.193</ecNumber>
        </recommendedName>
        <alternativeName>
            <fullName evidence="14">HTP reductase</fullName>
        </alternativeName>
    </domain>
</protein>
<sequence length="379" mass="40442">MDHEDSWRTSMERALELAVRGPAPDPNPRVGCVLVDDHGLIVGQGWHHGAGTPHAEIEALRSLSRPAAGLTAVVTLEPCNHTGRTGPCARALIEAGIARVVIGQTDPNPVAAGGAAALEEAGIQVIRGLLEDQAVALNEDWLFAVRHGRPKVVWKYAATLDGRSAAADGTSRWITSPQARVQVHRERARCAAVMVGTGTALADDPRLTVRGVDVPRQPLRVVVGLRELPVGAQLRSEEAPTVLLREHDPAAVLAELDRRGIRRVWLEGGPTLAGAFWRAGLVDEVVAHLAPALLGDGAPALIGAGVSTLGEAHRLVIDEVSMIGPDICVRARPDCEHEPRSRPGSPPRPGSRPRPGFPHRPVRPHLDPQCGAQRRPDHE</sequence>
<feature type="binding site" evidence="16">
    <location>
        <position position="187"/>
    </location>
    <ligand>
        <name>substrate</name>
    </ligand>
</feature>
<evidence type="ECO:0000256" key="10">
    <source>
        <dbReference type="ARBA" id="ARBA00023002"/>
    </source>
</evidence>
<evidence type="ECO:0000256" key="5">
    <source>
        <dbReference type="ARBA" id="ARBA00007417"/>
    </source>
</evidence>
<evidence type="ECO:0000256" key="4">
    <source>
        <dbReference type="ARBA" id="ARBA00005259"/>
    </source>
</evidence>
<dbReference type="InterPro" id="IPR002734">
    <property type="entry name" value="RibDG_C"/>
</dbReference>
<feature type="binding site" evidence="16">
    <location>
        <begin position="269"/>
        <end position="275"/>
    </location>
    <ligand>
        <name>NADP(+)</name>
        <dbReference type="ChEBI" id="CHEBI:58349"/>
    </ligand>
</feature>
<evidence type="ECO:0000256" key="18">
    <source>
        <dbReference type="SAM" id="MobiDB-lite"/>
    </source>
</evidence>
<feature type="binding site" evidence="17">
    <location>
        <position position="79"/>
    </location>
    <ligand>
        <name>Zn(2+)</name>
        <dbReference type="ChEBI" id="CHEBI:29105"/>
        <note>catalytic</note>
    </ligand>
</feature>
<dbReference type="OrthoDB" id="9800865at2"/>
<feature type="compositionally biased region" description="Pro residues" evidence="18">
    <location>
        <begin position="344"/>
        <end position="358"/>
    </location>
</feature>
<keyword evidence="9 14" id="KW-0521">NADP</keyword>
<dbReference type="PROSITE" id="PS51747">
    <property type="entry name" value="CYT_DCMP_DEAMINASES_2"/>
    <property type="match status" value="1"/>
</dbReference>
<comment type="pathway">
    <text evidence="3 14">Cofactor biosynthesis; riboflavin biosynthesis; 5-amino-6-(D-ribitylamino)uracil from GTP: step 3/4.</text>
</comment>
<feature type="binding site" evidence="16">
    <location>
        <position position="207"/>
    </location>
    <ligand>
        <name>substrate</name>
    </ligand>
</feature>
<feature type="region of interest" description="Disordered" evidence="18">
    <location>
        <begin position="333"/>
        <end position="379"/>
    </location>
</feature>
<dbReference type="InterPro" id="IPR016193">
    <property type="entry name" value="Cytidine_deaminase-like"/>
</dbReference>
<dbReference type="EC" id="3.5.4.26" evidence="14"/>
<evidence type="ECO:0000256" key="13">
    <source>
        <dbReference type="ARBA" id="ARBA00049886"/>
    </source>
</evidence>
<comment type="similarity">
    <text evidence="4 14">In the N-terminal section; belongs to the cytidine and deoxycytidylate deaminase family.</text>
</comment>
<dbReference type="KEGG" id="acij:JS278_01040"/>
<dbReference type="GO" id="GO:0009231">
    <property type="term" value="P:riboflavin biosynthetic process"/>
    <property type="evidence" value="ECO:0007669"/>
    <property type="project" value="UniProtKB-UniPathway"/>
</dbReference>
<comment type="function">
    <text evidence="1 14">Converts 2,5-diamino-6-(ribosylamino)-4(3h)-pyrimidinone 5'-phosphate into 5-amino-6-(ribosylamino)-2,4(1h,3h)-pyrimidinedione 5'-phosphate.</text>
</comment>
<dbReference type="GO" id="GO:0008835">
    <property type="term" value="F:diaminohydroxyphosphoribosylaminopyrimidine deaminase activity"/>
    <property type="evidence" value="ECO:0007669"/>
    <property type="project" value="UniProtKB-EC"/>
</dbReference>
<dbReference type="UniPathway" id="UPA00275">
    <property type="reaction ID" value="UER00401"/>
</dbReference>
<dbReference type="NCBIfam" id="TIGR00326">
    <property type="entry name" value="eubact_ribD"/>
    <property type="match status" value="1"/>
</dbReference>
<dbReference type="EMBL" id="CP025198">
    <property type="protein sequence ID" value="AXE38223.1"/>
    <property type="molecule type" value="Genomic_DNA"/>
</dbReference>
<feature type="binding site" evidence="16">
    <location>
        <position position="199"/>
    </location>
    <ligand>
        <name>NADP(+)</name>
        <dbReference type="ChEBI" id="CHEBI:58349"/>
    </ligand>
</feature>
<evidence type="ECO:0000256" key="11">
    <source>
        <dbReference type="ARBA" id="ARBA00023268"/>
    </source>
</evidence>
<dbReference type="GO" id="GO:0008703">
    <property type="term" value="F:5-amino-6-(5-phosphoribosylamino)uracil reductase activity"/>
    <property type="evidence" value="ECO:0007669"/>
    <property type="project" value="UniProtKB-EC"/>
</dbReference>
<gene>
    <name evidence="20" type="primary">ribD</name>
    <name evidence="20" type="ORF">JS278_01040</name>
</gene>
<reference evidence="20 21" key="1">
    <citation type="submission" date="2017-12" db="EMBL/GenBank/DDBJ databases">
        <title>The whole genome sequence of the Acidipropionibacterium virtanenii sp. nov. type strain JS278.</title>
        <authorList>
            <person name="Laine P."/>
            <person name="Deptula P."/>
            <person name="Varmanen P."/>
            <person name="Auvinen P."/>
        </authorList>
    </citation>
    <scope>NUCLEOTIDE SEQUENCE [LARGE SCALE GENOMIC DNA]</scope>
    <source>
        <strain evidence="20 21">JS278</strain>
    </source>
</reference>
<evidence type="ECO:0000256" key="6">
    <source>
        <dbReference type="ARBA" id="ARBA00022619"/>
    </source>
</evidence>
<proteinExistence type="inferred from homology"/>
<feature type="domain" description="CMP/dCMP-type deaminase" evidence="19">
    <location>
        <begin position="5"/>
        <end position="126"/>
    </location>
</feature>
<feature type="binding site" evidence="16">
    <location>
        <position position="173"/>
    </location>
    <ligand>
        <name>NADP(+)</name>
        <dbReference type="ChEBI" id="CHEBI:58349"/>
    </ligand>
</feature>
<dbReference type="InterPro" id="IPR004794">
    <property type="entry name" value="Eubact_RibD"/>
</dbReference>
<evidence type="ECO:0000313" key="21">
    <source>
        <dbReference type="Proteomes" id="UP000251995"/>
    </source>
</evidence>